<organism evidence="5">
    <name type="scientific">Candidatus Methanogaster sp. ANME-2c ERB4</name>
    <dbReference type="NCBI Taxonomy" id="2759911"/>
    <lineage>
        <taxon>Archaea</taxon>
        <taxon>Methanobacteriati</taxon>
        <taxon>Methanobacteriota</taxon>
        <taxon>Stenosarchaea group</taxon>
        <taxon>Methanomicrobia</taxon>
        <taxon>Methanosarcinales</taxon>
        <taxon>ANME-2 cluster</taxon>
        <taxon>Candidatus Methanogasteraceae</taxon>
        <taxon>Candidatus Methanogaster</taxon>
    </lineage>
</organism>
<proteinExistence type="predicted"/>
<evidence type="ECO:0000313" key="5">
    <source>
        <dbReference type="EMBL" id="QNO46514.1"/>
    </source>
</evidence>
<dbReference type="EMBL" id="MT630905">
    <property type="protein sequence ID" value="QNO44096.1"/>
    <property type="molecule type" value="Genomic_DNA"/>
</dbReference>
<evidence type="ECO:0000313" key="4">
    <source>
        <dbReference type="EMBL" id="QNO44196.1"/>
    </source>
</evidence>
<keyword evidence="1" id="KW-1133">Transmembrane helix</keyword>
<keyword evidence="1" id="KW-0472">Membrane</keyword>
<dbReference type="AlphaFoldDB" id="A0A7G9YET0"/>
<feature type="transmembrane region" description="Helical" evidence="1">
    <location>
        <begin position="48"/>
        <end position="72"/>
    </location>
</feature>
<name>A0A7G9YET0_9EURY</name>
<protein>
    <submittedName>
        <fullName evidence="5">Uncharacterized protein</fullName>
    </submittedName>
</protein>
<gene>
    <name evidence="3" type="ORF">AFMMMMLI_00010</name>
    <name evidence="4" type="ORF">DHFCJGNJ_00004</name>
    <name evidence="2" type="ORF">EBGJIAFC_00011</name>
    <name evidence="5" type="ORF">IOLGBOFK_00011</name>
</gene>
<reference evidence="5" key="1">
    <citation type="submission" date="2020-06" db="EMBL/GenBank/DDBJ databases">
        <title>Unique genomic features of the anaerobic methanotrophic archaea.</title>
        <authorList>
            <person name="Chadwick G.L."/>
            <person name="Skennerton C.T."/>
            <person name="Laso-Perez R."/>
            <person name="Leu A.O."/>
            <person name="Speth D.R."/>
            <person name="Yu H."/>
            <person name="Morgan-Lang C."/>
            <person name="Hatzenpichler R."/>
            <person name="Goudeau D."/>
            <person name="Malmstrom R."/>
            <person name="Brazelton W.J."/>
            <person name="Woyke T."/>
            <person name="Hallam S.J."/>
            <person name="Tyson G.W."/>
            <person name="Wegener G."/>
            <person name="Boetius A."/>
            <person name="Orphan V."/>
        </authorList>
    </citation>
    <scope>NUCLEOTIDE SEQUENCE</scope>
</reference>
<evidence type="ECO:0000313" key="3">
    <source>
        <dbReference type="EMBL" id="QNO44096.1"/>
    </source>
</evidence>
<evidence type="ECO:0000256" key="1">
    <source>
        <dbReference type="SAM" id="Phobius"/>
    </source>
</evidence>
<dbReference type="EMBL" id="MT630815">
    <property type="protein sequence ID" value="QNO43369.1"/>
    <property type="molecule type" value="Genomic_DNA"/>
</dbReference>
<dbReference type="EMBL" id="MT631192">
    <property type="protein sequence ID" value="QNO46514.1"/>
    <property type="molecule type" value="Genomic_DNA"/>
</dbReference>
<keyword evidence="1" id="KW-0812">Transmembrane</keyword>
<accession>A0A7G9YET0</accession>
<dbReference type="EMBL" id="MT630932">
    <property type="protein sequence ID" value="QNO44196.1"/>
    <property type="molecule type" value="Genomic_DNA"/>
</dbReference>
<sequence>MTGEAGYAIVEIPRGYNECFDIVAEYNGERRTLTVDKRSLLVRLGDTLGPLGIVVVGTILGVVLGLLGGYYFGRRGDDAVSVLRKPKTKR</sequence>
<evidence type="ECO:0000313" key="2">
    <source>
        <dbReference type="EMBL" id="QNO43369.1"/>
    </source>
</evidence>